<accession>A0A3B1AMM0</accession>
<feature type="compositionally biased region" description="Basic and acidic residues" evidence="1">
    <location>
        <begin position="55"/>
        <end position="70"/>
    </location>
</feature>
<sequence length="237" mass="25120">MTVSLKNLFTVAALSSLSAGILLTLIQQFQVVPAIIEAESYEQSPAVEHGASESGHVHAHTESDHAHDDSAWAPQDGLQRTLFTAGANIVIALGFALLIGAATVLRGITLNWRTGLLWGLAGYAVFFVAPSLGLHPELPGTAAADLQSRQYWWLATIACSAVGLALLVFSPRVVLKILGGLLILLPHVVGAPLPDVHSALAPADLIQRFIIATIIANAVFWLALGGLYGFFQQKLVH</sequence>
<evidence type="ECO:0000256" key="1">
    <source>
        <dbReference type="SAM" id="MobiDB-lite"/>
    </source>
</evidence>
<feature type="transmembrane region" description="Helical" evidence="2">
    <location>
        <begin position="82"/>
        <end position="104"/>
    </location>
</feature>
<evidence type="ECO:0000313" key="3">
    <source>
        <dbReference type="EMBL" id="VAX00618.1"/>
    </source>
</evidence>
<dbReference type="Pfam" id="PF09490">
    <property type="entry name" value="CbtA"/>
    <property type="match status" value="1"/>
</dbReference>
<keyword evidence="2" id="KW-1133">Transmembrane helix</keyword>
<keyword evidence="2" id="KW-0812">Transmembrane</keyword>
<dbReference type="NCBIfam" id="TIGR02458">
    <property type="entry name" value="CbtA"/>
    <property type="match status" value="1"/>
</dbReference>
<dbReference type="AlphaFoldDB" id="A0A3B1AMM0"/>
<dbReference type="EMBL" id="UOFV01000218">
    <property type="protein sequence ID" value="VAX00618.1"/>
    <property type="molecule type" value="Genomic_DNA"/>
</dbReference>
<feature type="transmembrane region" description="Helical" evidence="2">
    <location>
        <begin position="205"/>
        <end position="231"/>
    </location>
</feature>
<proteinExistence type="predicted"/>
<feature type="transmembrane region" description="Helical" evidence="2">
    <location>
        <begin position="116"/>
        <end position="135"/>
    </location>
</feature>
<feature type="region of interest" description="Disordered" evidence="1">
    <location>
        <begin position="47"/>
        <end position="70"/>
    </location>
</feature>
<evidence type="ECO:0000256" key="2">
    <source>
        <dbReference type="SAM" id="Phobius"/>
    </source>
</evidence>
<organism evidence="3">
    <name type="scientific">hydrothermal vent metagenome</name>
    <dbReference type="NCBI Taxonomy" id="652676"/>
    <lineage>
        <taxon>unclassified sequences</taxon>
        <taxon>metagenomes</taxon>
        <taxon>ecological metagenomes</taxon>
    </lineage>
</organism>
<dbReference type="InterPro" id="IPR012666">
    <property type="entry name" value="CbtA_put"/>
</dbReference>
<reference evidence="3" key="1">
    <citation type="submission" date="2018-06" db="EMBL/GenBank/DDBJ databases">
        <authorList>
            <person name="Zhirakovskaya E."/>
        </authorList>
    </citation>
    <scope>NUCLEOTIDE SEQUENCE</scope>
</reference>
<keyword evidence="2" id="KW-0472">Membrane</keyword>
<protein>
    <submittedName>
        <fullName evidence="3">Predicted cobalt transporter CbtA</fullName>
    </submittedName>
</protein>
<feature type="transmembrane region" description="Helical" evidence="2">
    <location>
        <begin position="150"/>
        <end position="169"/>
    </location>
</feature>
<gene>
    <name evidence="3" type="ORF">MNBD_GAMMA19-287</name>
</gene>
<name>A0A3B1AMM0_9ZZZZ</name>
<feature type="transmembrane region" description="Helical" evidence="2">
    <location>
        <begin position="174"/>
        <end position="193"/>
    </location>
</feature>